<reference evidence="1 2" key="1">
    <citation type="journal article" date="2014" name="Nature">
        <title>The genome of the recently domesticated crop plant sugar beet (Beta vulgaris).</title>
        <authorList>
            <person name="Dohm J.C."/>
            <person name="Minoche A.E."/>
            <person name="Holtgrawe D."/>
            <person name="Capella-Gutierrez S."/>
            <person name="Zakrzewski F."/>
            <person name="Tafer H."/>
            <person name="Rupp O."/>
            <person name="Sorensen T.R."/>
            <person name="Stracke R."/>
            <person name="Reinhardt R."/>
            <person name="Goesmann A."/>
            <person name="Kraft T."/>
            <person name="Schulz B."/>
            <person name="Stadler P.F."/>
            <person name="Schmidt T."/>
            <person name="Gabaldon T."/>
            <person name="Lehrach H."/>
            <person name="Weisshaar B."/>
            <person name="Himmelbauer H."/>
        </authorList>
    </citation>
    <scope>NUCLEOTIDE SEQUENCE [LARGE SCALE GENOMIC DNA]</scope>
    <source>
        <tissue evidence="1">Taproot</tissue>
    </source>
</reference>
<keyword evidence="2" id="KW-1185">Reference proteome</keyword>
<name>A0A0J8B3V7_BETVV</name>
<evidence type="ECO:0000313" key="1">
    <source>
        <dbReference type="EMBL" id="KMS94523.1"/>
    </source>
</evidence>
<dbReference type="Proteomes" id="UP000035740">
    <property type="component" value="Unassembled WGS sequence"/>
</dbReference>
<organism evidence="1 2">
    <name type="scientific">Beta vulgaris subsp. vulgaris</name>
    <name type="common">Beet</name>
    <dbReference type="NCBI Taxonomy" id="3555"/>
    <lineage>
        <taxon>Eukaryota</taxon>
        <taxon>Viridiplantae</taxon>
        <taxon>Streptophyta</taxon>
        <taxon>Embryophyta</taxon>
        <taxon>Tracheophyta</taxon>
        <taxon>Spermatophyta</taxon>
        <taxon>Magnoliopsida</taxon>
        <taxon>eudicotyledons</taxon>
        <taxon>Gunneridae</taxon>
        <taxon>Pentapetalae</taxon>
        <taxon>Caryophyllales</taxon>
        <taxon>Chenopodiaceae</taxon>
        <taxon>Betoideae</taxon>
        <taxon>Beta</taxon>
    </lineage>
</organism>
<gene>
    <name evidence="1" type="ORF">BVRB_020560</name>
</gene>
<protein>
    <submittedName>
        <fullName evidence="1">Uncharacterized protein</fullName>
    </submittedName>
</protein>
<feature type="non-terminal residue" evidence="1">
    <location>
        <position position="87"/>
    </location>
</feature>
<proteinExistence type="predicted"/>
<dbReference type="EMBL" id="KQ092764">
    <property type="protein sequence ID" value="KMS94523.1"/>
    <property type="molecule type" value="Genomic_DNA"/>
</dbReference>
<sequence length="87" mass="9190">MTYRAFLKEAPGHAVGRNPQDPVLAALPVPVPIGTVFPGTAFFPAIGLARGAVAGLVNADIDGLEWFYNVQIPGANLAQRQSSLELF</sequence>
<evidence type="ECO:0000313" key="2">
    <source>
        <dbReference type="Proteomes" id="UP000035740"/>
    </source>
</evidence>
<dbReference type="AlphaFoldDB" id="A0A0J8B3V7"/>
<accession>A0A0J8B3V7</accession>
<dbReference type="Gramene" id="KMS94523">
    <property type="protein sequence ID" value="KMS94523"/>
    <property type="gene ID" value="BVRB_020560"/>
</dbReference>